<dbReference type="InterPro" id="IPR029058">
    <property type="entry name" value="AB_hydrolase_fold"/>
</dbReference>
<reference evidence="4 5" key="1">
    <citation type="submission" date="2015-03" db="EMBL/GenBank/DDBJ databases">
        <title>Complete genome sequence of Muricauda lutaonensis CC-HSB-11T, isolated from a coastal hot spring.</title>
        <authorList>
            <person name="Kim K.M."/>
        </authorList>
    </citation>
    <scope>NUCLEOTIDE SEQUENCE [LARGE SCALE GENOMIC DNA]</scope>
    <source>
        <strain evidence="4 5">CC-HSB-11</strain>
    </source>
</reference>
<dbReference type="PATRIC" id="fig|516051.4.peg.1817"/>
<dbReference type="Pfam" id="PF12146">
    <property type="entry name" value="Hydrolase_4"/>
    <property type="match status" value="1"/>
</dbReference>
<dbReference type="GO" id="GO:0052689">
    <property type="term" value="F:carboxylic ester hydrolase activity"/>
    <property type="evidence" value="ECO:0007669"/>
    <property type="project" value="TreeGrafter"/>
</dbReference>
<keyword evidence="5" id="KW-1185">Reference proteome</keyword>
<evidence type="ECO:0000256" key="1">
    <source>
        <dbReference type="ARBA" id="ARBA00022801"/>
    </source>
</evidence>
<dbReference type="STRING" id="516051.VC82_1762"/>
<dbReference type="OrthoDB" id="9809549at2"/>
<dbReference type="PANTHER" id="PTHR43265:SF1">
    <property type="entry name" value="ESTERASE ESTD"/>
    <property type="match status" value="1"/>
</dbReference>
<keyword evidence="1" id="KW-0378">Hydrolase</keyword>
<organism evidence="4 5">
    <name type="scientific">Flagellimonas lutaonensis</name>
    <dbReference type="NCBI Taxonomy" id="516051"/>
    <lineage>
        <taxon>Bacteria</taxon>
        <taxon>Pseudomonadati</taxon>
        <taxon>Bacteroidota</taxon>
        <taxon>Flavobacteriia</taxon>
        <taxon>Flavobacteriales</taxon>
        <taxon>Flavobacteriaceae</taxon>
        <taxon>Flagellimonas</taxon>
    </lineage>
</organism>
<dbReference type="SUPFAM" id="SSF53474">
    <property type="entry name" value="alpha/beta-Hydrolases"/>
    <property type="match status" value="1"/>
</dbReference>
<dbReference type="InterPro" id="IPR053145">
    <property type="entry name" value="AB_hydrolase_Est10"/>
</dbReference>
<protein>
    <recommendedName>
        <fullName evidence="3">Serine aminopeptidase S33 domain-containing protein</fullName>
    </recommendedName>
</protein>
<dbReference type="KEGG" id="mlt:VC82_1762"/>
<evidence type="ECO:0000313" key="4">
    <source>
        <dbReference type="EMBL" id="AKA35372.1"/>
    </source>
</evidence>
<feature type="signal peptide" evidence="2">
    <location>
        <begin position="1"/>
        <end position="19"/>
    </location>
</feature>
<proteinExistence type="predicted"/>
<dbReference type="InterPro" id="IPR002471">
    <property type="entry name" value="Pept_S9_AS"/>
</dbReference>
<evidence type="ECO:0000259" key="3">
    <source>
        <dbReference type="Pfam" id="PF12146"/>
    </source>
</evidence>
<dbReference type="PROSITE" id="PS00708">
    <property type="entry name" value="PRO_ENDOPEP_SER"/>
    <property type="match status" value="1"/>
</dbReference>
<dbReference type="EMBL" id="CP011071">
    <property type="protein sequence ID" value="AKA35372.1"/>
    <property type="molecule type" value="Genomic_DNA"/>
</dbReference>
<name>A0A0D5YSS9_9FLAO</name>
<evidence type="ECO:0000256" key="2">
    <source>
        <dbReference type="SAM" id="SignalP"/>
    </source>
</evidence>
<dbReference type="GO" id="GO:0006508">
    <property type="term" value="P:proteolysis"/>
    <property type="evidence" value="ECO:0007669"/>
    <property type="project" value="InterPro"/>
</dbReference>
<dbReference type="InterPro" id="IPR022742">
    <property type="entry name" value="Hydrolase_4"/>
</dbReference>
<gene>
    <name evidence="4" type="ORF">VC82_1762</name>
</gene>
<keyword evidence="2" id="KW-0732">Signal</keyword>
<dbReference type="AlphaFoldDB" id="A0A0D5YSS9"/>
<accession>A0A0D5YSS9</accession>
<dbReference type="Proteomes" id="UP000032726">
    <property type="component" value="Chromosome"/>
</dbReference>
<feature type="domain" description="Serine aminopeptidase S33" evidence="3">
    <location>
        <begin position="193"/>
        <end position="276"/>
    </location>
</feature>
<sequence>MKKYILTIAFLVSGLLTMAQNISGTWGGNITLPNEKKIQFIFTIEENQDNYKTVVDIPTQRVNNITAIKTTLKNDSLVIDFSNVGMKYLGKLNTIHFEISGKVVEGINAFPLTLSRKNIEKKTGKARPQEPKKPYPYLAESVSFQNKEDKITIAGTFTRPKGKGKYPVAILISGSGPQDRDETLSGHKPFLVLADHLTRQGIAVLRYDDRGFGESTGVHSQATTYDFATDAISALNYLKTRKDVDNENIGIIGHSEGGIIAPLVANRTNEVAFIVSLASTGISGTELSVMQSKEMRPFPVPDEAAYEKAIRQAIKIAQQNKEVSKIKTELTAHYNTTIAPILKNLGVPETKIKEVVGGLVDMRTTKWIRYFYGYNPATEYEKLSCPVLSLNGNLDTQVEAKINQDGLRKALKKGNNKDFKIIELEGLNHLFQNAKTGKMDEYQDIEETFSPKALAIISDWILERI</sequence>
<feature type="chain" id="PRO_5002300275" description="Serine aminopeptidase S33 domain-containing protein" evidence="2">
    <location>
        <begin position="20"/>
        <end position="465"/>
    </location>
</feature>
<dbReference type="RefSeq" id="WP_045802033.1">
    <property type="nucleotide sequence ID" value="NZ_CP011071.1"/>
</dbReference>
<dbReference type="HOGENOM" id="CLU_033707_2_0_10"/>
<dbReference type="GO" id="GO:0004252">
    <property type="term" value="F:serine-type endopeptidase activity"/>
    <property type="evidence" value="ECO:0007669"/>
    <property type="project" value="InterPro"/>
</dbReference>
<evidence type="ECO:0000313" key="5">
    <source>
        <dbReference type="Proteomes" id="UP000032726"/>
    </source>
</evidence>
<dbReference type="Gene3D" id="3.40.50.1820">
    <property type="entry name" value="alpha/beta hydrolase"/>
    <property type="match status" value="1"/>
</dbReference>
<dbReference type="PANTHER" id="PTHR43265">
    <property type="entry name" value="ESTERASE ESTD"/>
    <property type="match status" value="1"/>
</dbReference>